<dbReference type="PANTHER" id="PTHR43428:SF1">
    <property type="entry name" value="ARSENATE REDUCTASE"/>
    <property type="match status" value="1"/>
</dbReference>
<sequence length="249" mass="27986">MDVIKRHSEPFSETELKISEAGKLLSHPARIRVLNLILEHGSMTTSEMAGLVPLARTTVLQHIAALKEGGWLNTTTDGSSIKYHINSSALAPISQMLESIFNDCCERRSTEDDTKLTKILFLCTGNSARSQMAEGFINSFTDNHNVKAVSAGTRPAKEVNPLAIEVMAERNIDISSQQPKTAKEFIGDKTIDLVIIVCDQAERECPYLFPHSKHRISMPFKDPKTPEEFRKVRDQIEKRLNHLMEELQE</sequence>
<name>A0AAJ1ICY9_9SPIO</name>
<proteinExistence type="predicted"/>
<dbReference type="CDD" id="cd16345">
    <property type="entry name" value="LMWP_ArsC"/>
    <property type="match status" value="1"/>
</dbReference>
<dbReference type="Gene3D" id="1.10.10.10">
    <property type="entry name" value="Winged helix-like DNA-binding domain superfamily/Winged helix DNA-binding domain"/>
    <property type="match status" value="1"/>
</dbReference>
<evidence type="ECO:0000313" key="4">
    <source>
        <dbReference type="Proteomes" id="UP001221217"/>
    </source>
</evidence>
<reference evidence="3 4" key="1">
    <citation type="submission" date="2022-12" db="EMBL/GenBank/DDBJ databases">
        <title>Metagenome assembled genome from gulf of manar.</title>
        <authorList>
            <person name="Kohli P."/>
            <person name="Pk S."/>
            <person name="Venkata Ramana C."/>
            <person name="Sasikala C."/>
        </authorList>
    </citation>
    <scope>NUCLEOTIDE SEQUENCE [LARGE SCALE GENOMIC DNA]</scope>
    <source>
        <strain evidence="3">JB008</strain>
    </source>
</reference>
<dbReference type="GO" id="GO:0046685">
    <property type="term" value="P:response to arsenic-containing substance"/>
    <property type="evidence" value="ECO:0007669"/>
    <property type="project" value="UniProtKB-KW"/>
</dbReference>
<dbReference type="CDD" id="cd00090">
    <property type="entry name" value="HTH_ARSR"/>
    <property type="match status" value="1"/>
</dbReference>
<dbReference type="SMART" id="SM00226">
    <property type="entry name" value="LMWPc"/>
    <property type="match status" value="1"/>
</dbReference>
<evidence type="ECO:0000259" key="2">
    <source>
        <dbReference type="PROSITE" id="PS50987"/>
    </source>
</evidence>
<dbReference type="Pfam" id="PF13412">
    <property type="entry name" value="HTH_24"/>
    <property type="match status" value="1"/>
</dbReference>
<protein>
    <submittedName>
        <fullName evidence="3">Helix-turn-helix domain-containing protein</fullName>
    </submittedName>
</protein>
<accession>A0AAJ1ICY9</accession>
<organism evidence="3 4">
    <name type="scientific">Candidatus Thalassospirochaeta sargassi</name>
    <dbReference type="NCBI Taxonomy" id="3119039"/>
    <lineage>
        <taxon>Bacteria</taxon>
        <taxon>Pseudomonadati</taxon>
        <taxon>Spirochaetota</taxon>
        <taxon>Spirochaetia</taxon>
        <taxon>Spirochaetales</taxon>
        <taxon>Spirochaetaceae</taxon>
        <taxon>Candidatus Thalassospirochaeta</taxon>
    </lineage>
</organism>
<dbReference type="InterPro" id="IPR036390">
    <property type="entry name" value="WH_DNA-bd_sf"/>
</dbReference>
<dbReference type="Gene3D" id="3.40.50.2300">
    <property type="match status" value="1"/>
</dbReference>
<dbReference type="InterPro" id="IPR023485">
    <property type="entry name" value="Ptyr_pPase"/>
</dbReference>
<dbReference type="EMBL" id="JAQQAL010000021">
    <property type="protein sequence ID" value="MDC7226934.1"/>
    <property type="molecule type" value="Genomic_DNA"/>
</dbReference>
<dbReference type="InterPro" id="IPR036388">
    <property type="entry name" value="WH-like_DNA-bd_sf"/>
</dbReference>
<dbReference type="SMART" id="SM00418">
    <property type="entry name" value="HTH_ARSR"/>
    <property type="match status" value="1"/>
</dbReference>
<dbReference type="SUPFAM" id="SSF52788">
    <property type="entry name" value="Phosphotyrosine protein phosphatases I"/>
    <property type="match status" value="1"/>
</dbReference>
<dbReference type="Pfam" id="PF01451">
    <property type="entry name" value="LMWPc"/>
    <property type="match status" value="1"/>
</dbReference>
<gene>
    <name evidence="3" type="ORF">PQJ61_09240</name>
</gene>
<dbReference type="InterPro" id="IPR011991">
    <property type="entry name" value="ArsR-like_HTH"/>
</dbReference>
<dbReference type="InterPro" id="IPR001845">
    <property type="entry name" value="HTH_ArsR_DNA-bd_dom"/>
</dbReference>
<keyword evidence="1" id="KW-0059">Arsenical resistance</keyword>
<evidence type="ECO:0000256" key="1">
    <source>
        <dbReference type="ARBA" id="ARBA00022849"/>
    </source>
</evidence>
<dbReference type="PANTHER" id="PTHR43428">
    <property type="entry name" value="ARSENATE REDUCTASE"/>
    <property type="match status" value="1"/>
</dbReference>
<dbReference type="GO" id="GO:0003700">
    <property type="term" value="F:DNA-binding transcription factor activity"/>
    <property type="evidence" value="ECO:0007669"/>
    <property type="project" value="InterPro"/>
</dbReference>
<dbReference type="InterPro" id="IPR036196">
    <property type="entry name" value="Ptyr_pPase_sf"/>
</dbReference>
<dbReference type="PROSITE" id="PS50987">
    <property type="entry name" value="HTH_ARSR_2"/>
    <property type="match status" value="1"/>
</dbReference>
<dbReference type="Proteomes" id="UP001221217">
    <property type="component" value="Unassembled WGS sequence"/>
</dbReference>
<dbReference type="AlphaFoldDB" id="A0AAJ1ICY9"/>
<feature type="domain" description="HTH arsR-type" evidence="2">
    <location>
        <begin position="10"/>
        <end position="108"/>
    </location>
</feature>
<comment type="caution">
    <text evidence="3">The sequence shown here is derived from an EMBL/GenBank/DDBJ whole genome shotgun (WGS) entry which is preliminary data.</text>
</comment>
<dbReference type="SUPFAM" id="SSF46785">
    <property type="entry name" value="Winged helix' DNA-binding domain"/>
    <property type="match status" value="1"/>
</dbReference>
<evidence type="ECO:0000313" key="3">
    <source>
        <dbReference type="EMBL" id="MDC7226934.1"/>
    </source>
</evidence>